<keyword evidence="1" id="KW-0812">Transmembrane</keyword>
<dbReference type="EMBL" id="HBUF01205606">
    <property type="protein sequence ID" value="CAG6663640.1"/>
    <property type="molecule type" value="Transcribed_RNA"/>
</dbReference>
<sequence>MGFFRIINYIQLLISQVQLGVRSFRLPRSSTVSAVRTSRSLYPSLFLPHFFSLIISMILIIIHFPRIHILVIFFSTLIIRPVPFIVIIVRLFTSVRIFSLGKHLPTIPVIT</sequence>
<evidence type="ECO:0000256" key="1">
    <source>
        <dbReference type="SAM" id="Phobius"/>
    </source>
</evidence>
<dbReference type="EMBL" id="HBUF01205604">
    <property type="protein sequence ID" value="CAG6663626.1"/>
    <property type="molecule type" value="Transcribed_RNA"/>
</dbReference>
<dbReference type="EMBL" id="HBUF01205602">
    <property type="protein sequence ID" value="CAG6663614.1"/>
    <property type="molecule type" value="Transcribed_RNA"/>
</dbReference>
<dbReference type="EMBL" id="HBUF01205607">
    <property type="protein sequence ID" value="CAG6663647.1"/>
    <property type="molecule type" value="Transcribed_RNA"/>
</dbReference>
<keyword evidence="1" id="KW-0472">Membrane</keyword>
<organism evidence="2">
    <name type="scientific">Cacopsylla melanoneura</name>
    <dbReference type="NCBI Taxonomy" id="428564"/>
    <lineage>
        <taxon>Eukaryota</taxon>
        <taxon>Metazoa</taxon>
        <taxon>Ecdysozoa</taxon>
        <taxon>Arthropoda</taxon>
        <taxon>Hexapoda</taxon>
        <taxon>Insecta</taxon>
        <taxon>Pterygota</taxon>
        <taxon>Neoptera</taxon>
        <taxon>Paraneoptera</taxon>
        <taxon>Hemiptera</taxon>
        <taxon>Sternorrhyncha</taxon>
        <taxon>Psylloidea</taxon>
        <taxon>Psyllidae</taxon>
        <taxon>Psyllinae</taxon>
        <taxon>Cacopsylla</taxon>
    </lineage>
</organism>
<protein>
    <submittedName>
        <fullName evidence="2">Uncharacterized protein</fullName>
    </submittedName>
</protein>
<accession>A0A8D8SAU9</accession>
<feature type="transmembrane region" description="Helical" evidence="1">
    <location>
        <begin position="70"/>
        <end position="92"/>
    </location>
</feature>
<dbReference type="AlphaFoldDB" id="A0A8D8SAU9"/>
<name>A0A8D8SAU9_9HEMI</name>
<dbReference type="EMBL" id="HBUF01205609">
    <property type="protein sequence ID" value="CAG6663659.1"/>
    <property type="molecule type" value="Transcribed_RNA"/>
</dbReference>
<dbReference type="EMBL" id="HBUF01205608">
    <property type="protein sequence ID" value="CAG6663653.1"/>
    <property type="molecule type" value="Transcribed_RNA"/>
</dbReference>
<evidence type="ECO:0000313" key="2">
    <source>
        <dbReference type="EMBL" id="CAG6663626.1"/>
    </source>
</evidence>
<reference evidence="2" key="1">
    <citation type="submission" date="2021-05" db="EMBL/GenBank/DDBJ databases">
        <authorList>
            <person name="Alioto T."/>
            <person name="Alioto T."/>
            <person name="Gomez Garrido J."/>
        </authorList>
    </citation>
    <scope>NUCLEOTIDE SEQUENCE</scope>
</reference>
<proteinExistence type="predicted"/>
<dbReference type="EMBL" id="HBUF01205605">
    <property type="protein sequence ID" value="CAG6663633.1"/>
    <property type="molecule type" value="Transcribed_RNA"/>
</dbReference>
<dbReference type="EMBL" id="HBUF01205601">
    <property type="protein sequence ID" value="CAG6663607.1"/>
    <property type="molecule type" value="Transcribed_RNA"/>
</dbReference>
<dbReference type="EMBL" id="HBUF01205610">
    <property type="protein sequence ID" value="CAG6663665.1"/>
    <property type="molecule type" value="Transcribed_RNA"/>
</dbReference>
<dbReference type="EMBL" id="HBUF01205603">
    <property type="protein sequence ID" value="CAG6663620.1"/>
    <property type="molecule type" value="Transcribed_RNA"/>
</dbReference>
<dbReference type="EMBL" id="HBUF01205600">
    <property type="protein sequence ID" value="CAG6663600.1"/>
    <property type="molecule type" value="Transcribed_RNA"/>
</dbReference>
<feature type="transmembrane region" description="Helical" evidence="1">
    <location>
        <begin position="45"/>
        <end position="64"/>
    </location>
</feature>
<keyword evidence="1" id="KW-1133">Transmembrane helix</keyword>